<dbReference type="Pfam" id="PF24681">
    <property type="entry name" value="Kelch_KLHDC2_KLHL20_DRC7"/>
    <property type="match status" value="1"/>
</dbReference>
<evidence type="ECO:0000256" key="2">
    <source>
        <dbReference type="ARBA" id="ARBA00023004"/>
    </source>
</evidence>
<evidence type="ECO:0000256" key="5">
    <source>
        <dbReference type="SAM" id="SignalP"/>
    </source>
</evidence>
<dbReference type="SUPFAM" id="SSF117281">
    <property type="entry name" value="Kelch motif"/>
    <property type="match status" value="1"/>
</dbReference>
<accession>A0ABR2UT12</accession>
<keyword evidence="5" id="KW-0732">Signal</keyword>
<gene>
    <name evidence="6" type="ORF">SUNI508_01414</name>
</gene>
<feature type="chain" id="PRO_5047011283" description="Kelch repeat protein" evidence="5">
    <location>
        <begin position="19"/>
        <end position="566"/>
    </location>
</feature>
<feature type="compositionally biased region" description="Polar residues" evidence="3">
    <location>
        <begin position="549"/>
        <end position="560"/>
    </location>
</feature>
<dbReference type="PANTHER" id="PTHR47435">
    <property type="entry name" value="KELCH REPEAT PROTEIN (AFU_ORTHOLOGUE AFUA_5G12780)"/>
    <property type="match status" value="1"/>
</dbReference>
<evidence type="ECO:0000313" key="6">
    <source>
        <dbReference type="EMBL" id="KAK9417657.1"/>
    </source>
</evidence>
<evidence type="ECO:0000256" key="4">
    <source>
        <dbReference type="SAM" id="Phobius"/>
    </source>
</evidence>
<evidence type="ECO:0000256" key="1">
    <source>
        <dbReference type="ARBA" id="ARBA00022737"/>
    </source>
</evidence>
<feature type="region of interest" description="Disordered" evidence="3">
    <location>
        <begin position="541"/>
        <end position="566"/>
    </location>
</feature>
<keyword evidence="4" id="KW-1133">Transmembrane helix</keyword>
<feature type="region of interest" description="Disordered" evidence="3">
    <location>
        <begin position="432"/>
        <end position="455"/>
    </location>
</feature>
<reference evidence="6 7" key="1">
    <citation type="journal article" date="2024" name="J. Plant Pathol.">
        <title>Sequence and assembly of the genome of Seiridium unicorne, isolate CBS 538.82, causal agent of cypress canker disease.</title>
        <authorList>
            <person name="Scali E."/>
            <person name="Rocca G.D."/>
            <person name="Danti R."/>
            <person name="Garbelotto M."/>
            <person name="Barberini S."/>
            <person name="Baroncelli R."/>
            <person name="Emiliani G."/>
        </authorList>
    </citation>
    <scope>NUCLEOTIDE SEQUENCE [LARGE SCALE GENOMIC DNA]</scope>
    <source>
        <strain evidence="6 7">BM-138-508</strain>
    </source>
</reference>
<keyword evidence="2" id="KW-0408">Iron</keyword>
<dbReference type="InterPro" id="IPR015915">
    <property type="entry name" value="Kelch-typ_b-propeller"/>
</dbReference>
<comment type="caution">
    <text evidence="6">The sequence shown here is derived from an EMBL/GenBank/DDBJ whole genome shotgun (WGS) entry which is preliminary data.</text>
</comment>
<dbReference type="PANTHER" id="PTHR47435:SF4">
    <property type="entry name" value="KELCH REPEAT PROTEIN (AFU_ORTHOLOGUE AFUA_5G12780)"/>
    <property type="match status" value="1"/>
</dbReference>
<evidence type="ECO:0000313" key="7">
    <source>
        <dbReference type="Proteomes" id="UP001408356"/>
    </source>
</evidence>
<evidence type="ECO:0000256" key="3">
    <source>
        <dbReference type="SAM" id="MobiDB-lite"/>
    </source>
</evidence>
<dbReference type="EMBL" id="JARVKF010000396">
    <property type="protein sequence ID" value="KAK9417657.1"/>
    <property type="molecule type" value="Genomic_DNA"/>
</dbReference>
<organism evidence="6 7">
    <name type="scientific">Seiridium unicorne</name>
    <dbReference type="NCBI Taxonomy" id="138068"/>
    <lineage>
        <taxon>Eukaryota</taxon>
        <taxon>Fungi</taxon>
        <taxon>Dikarya</taxon>
        <taxon>Ascomycota</taxon>
        <taxon>Pezizomycotina</taxon>
        <taxon>Sordariomycetes</taxon>
        <taxon>Xylariomycetidae</taxon>
        <taxon>Amphisphaeriales</taxon>
        <taxon>Sporocadaceae</taxon>
        <taxon>Seiridium</taxon>
    </lineage>
</organism>
<keyword evidence="7" id="KW-1185">Reference proteome</keyword>
<feature type="signal peptide" evidence="5">
    <location>
        <begin position="1"/>
        <end position="18"/>
    </location>
</feature>
<keyword evidence="1" id="KW-0677">Repeat</keyword>
<evidence type="ECO:0008006" key="8">
    <source>
        <dbReference type="Google" id="ProtNLM"/>
    </source>
</evidence>
<protein>
    <recommendedName>
        <fullName evidence="8">Kelch repeat protein</fullName>
    </recommendedName>
</protein>
<proteinExistence type="predicted"/>
<dbReference type="Gene3D" id="2.120.10.80">
    <property type="entry name" value="Kelch-type beta propeller"/>
    <property type="match status" value="1"/>
</dbReference>
<dbReference type="Proteomes" id="UP001408356">
    <property type="component" value="Unassembled WGS sequence"/>
</dbReference>
<keyword evidence="4" id="KW-0812">Transmembrane</keyword>
<name>A0ABR2UT12_9PEZI</name>
<keyword evidence="4" id="KW-0472">Membrane</keyword>
<feature type="transmembrane region" description="Helical" evidence="4">
    <location>
        <begin position="458"/>
        <end position="482"/>
    </location>
</feature>
<feature type="compositionally biased region" description="Low complexity" evidence="3">
    <location>
        <begin position="434"/>
        <end position="455"/>
    </location>
</feature>
<sequence>MIVRRSIALLFSTLSVRANGIDTYSSSDYIRRTGHALAVIGKRLYIDGGEVAELHDGKPESQATRQMNDTLSIPLDVAWTNKTVPITSIAKAAPVFDNSALWTDQTSGSMYMWGGQGPWGNLSKTRDLWRFSADGESWTKQPAANADVFMSLKRSSYAAITQCNGMGFFIGGIGSVWTDQSFAAGDLSVPVPGMLTYNLTSGVWANESTAGMNSYETYISGTAACLPSFGTSGKGMIMTLGGEISRREGYNSSEPNLVSLSNLPFWDMETKTWFSQEATGDVPTPRSKFCIVDVEGPNGTHEIFLFGGYDTLNLVSFQDVYVLSIPGFVWVKADVTTGGPRTAQQCIIAGNRQMIVVGGKNPDLNYIGGYRDPDPWTNGINVLDMTSLSWNSAFDPNAAAYEPPSAITKWYSDGNQDHVTWTSDSVKSLFVENSTSSGSSTSTSSEDSSSSGGSSAPVGAIVGGIVGGVAALALVGLVSWFFRRRKNNNSTVDVQPPIQVAGGGHPYYPTPPPLYNPHRQEKAPQEIGQGREAVMLATDERPSELDNGHWSQGQWQQSPRNVHEMA</sequence>